<dbReference type="SUPFAM" id="SSF46689">
    <property type="entry name" value="Homeodomain-like"/>
    <property type="match status" value="1"/>
</dbReference>
<dbReference type="Pfam" id="PF13565">
    <property type="entry name" value="HTH_32"/>
    <property type="match status" value="1"/>
</dbReference>
<proteinExistence type="predicted"/>
<keyword evidence="2" id="KW-1185">Reference proteome</keyword>
<evidence type="ECO:0000313" key="2">
    <source>
        <dbReference type="Proteomes" id="UP000245999"/>
    </source>
</evidence>
<organism evidence="1 2">
    <name type="scientific">Hymenobacter nivis</name>
    <dbReference type="NCBI Taxonomy" id="1850093"/>
    <lineage>
        <taxon>Bacteria</taxon>
        <taxon>Pseudomonadati</taxon>
        <taxon>Bacteroidota</taxon>
        <taxon>Cytophagia</taxon>
        <taxon>Cytophagales</taxon>
        <taxon>Hymenobacteraceae</taxon>
        <taxon>Hymenobacter</taxon>
    </lineage>
</organism>
<dbReference type="EMBL" id="CP029145">
    <property type="protein sequence ID" value="AWM31443.1"/>
    <property type="molecule type" value="Genomic_DNA"/>
</dbReference>
<dbReference type="AlphaFoldDB" id="A0A2Z3GDC2"/>
<gene>
    <name evidence="1" type="ORF">DDQ68_00750</name>
</gene>
<name>A0A2Z3GDC2_9BACT</name>
<reference evidence="2" key="1">
    <citation type="submission" date="2018-04" db="EMBL/GenBank/DDBJ databases">
        <title>Complete genome of Antarctic heterotrophic bacterium Hymenobacter nivis.</title>
        <authorList>
            <person name="Terashima M."/>
        </authorList>
    </citation>
    <scope>NUCLEOTIDE SEQUENCE [LARGE SCALE GENOMIC DNA]</scope>
    <source>
        <strain evidence="2">NBRC 111535</strain>
    </source>
</reference>
<dbReference type="KEGG" id="hnv:DDQ68_00750"/>
<accession>A0A2Z3GDC2</accession>
<dbReference type="Proteomes" id="UP000245999">
    <property type="component" value="Chromosome"/>
</dbReference>
<dbReference type="InterPro" id="IPR009057">
    <property type="entry name" value="Homeodomain-like_sf"/>
</dbReference>
<sequence>MDTIRFSLMPRLAKPVNLPPADAAKLQAIVTKGTHKSRKIARARALLAMSSGKGAAAVQAEGGISPTQYYRLKRRYLAGGLAQALEERPRSGQPPKVTPALEARITSLACSELPTGAARWTLSLLNETLVSLDYGPAVSKETIRQVLKKATSSPG</sequence>
<protein>
    <submittedName>
        <fullName evidence="1">Helix-turn-helix domain-containing protein</fullName>
    </submittedName>
</protein>
<evidence type="ECO:0000313" key="1">
    <source>
        <dbReference type="EMBL" id="AWM31443.1"/>
    </source>
</evidence>
<dbReference type="OrthoDB" id="1128828at2"/>